<evidence type="ECO:0000313" key="4">
    <source>
        <dbReference type="EMBL" id="MEC1180113.1"/>
    </source>
</evidence>
<sequence>MKFHYQQAFRACILLAFSTMLFSLHWTGEIKKLINPKYDHLSIAAALLFLLLFLVQMTRIVSFTHKREQHCQHCCSSHDHGTSAFTTRKFLSYTIIIIPILTGFLMPAQILGSTIADKKGGIMMLTKQQQAKIEDYVTSNNTAVENIYDHEPDPVLIDGRKEMKENEYELLRAELAKKEKVNMTEEDYIIYYDEINNNIAQYIGRRIQLKGFVLREEEFAENQLVLSRFFITHCIADANIVGFLSDFPEAITLEEDTWLEAIGTIDITEFNGAYLPVIKIEQWAKIQEPETPYLYPIDVFITS</sequence>
<dbReference type="NCBIfam" id="TIGR03943">
    <property type="entry name" value="TIGR03943 family putative permease subunit"/>
    <property type="match status" value="1"/>
</dbReference>
<dbReference type="Pfam" id="PF21537">
    <property type="entry name" value="DUF1980_C"/>
    <property type="match status" value="1"/>
</dbReference>
<keyword evidence="5" id="KW-1185">Reference proteome</keyword>
<dbReference type="PANTHER" id="PTHR40047">
    <property type="entry name" value="UPF0703 PROTEIN YCGQ"/>
    <property type="match status" value="1"/>
</dbReference>
<dbReference type="Proteomes" id="UP001344888">
    <property type="component" value="Unassembled WGS sequence"/>
</dbReference>
<evidence type="ECO:0000256" key="1">
    <source>
        <dbReference type="SAM" id="Phobius"/>
    </source>
</evidence>
<protein>
    <submittedName>
        <fullName evidence="4">TIGR03943 family protein</fullName>
    </submittedName>
</protein>
<dbReference type="PANTHER" id="PTHR40047:SF1">
    <property type="entry name" value="UPF0703 PROTEIN YCGQ"/>
    <property type="match status" value="1"/>
</dbReference>
<keyword evidence="1" id="KW-1133">Transmembrane helix</keyword>
<dbReference type="Pfam" id="PF09323">
    <property type="entry name" value="DUF1980"/>
    <property type="match status" value="1"/>
</dbReference>
<reference evidence="4 5" key="1">
    <citation type="submission" date="2023-03" db="EMBL/GenBank/DDBJ databases">
        <title>Bacillus Genome Sequencing.</title>
        <authorList>
            <person name="Dunlap C."/>
        </authorList>
    </citation>
    <scope>NUCLEOTIDE SEQUENCE [LARGE SCALE GENOMIC DNA]</scope>
    <source>
        <strain evidence="4 5">B-59205</strain>
    </source>
</reference>
<proteinExistence type="predicted"/>
<keyword evidence="1" id="KW-0812">Transmembrane</keyword>
<feature type="domain" description="DUF1980" evidence="3">
    <location>
        <begin position="162"/>
        <end position="296"/>
    </location>
</feature>
<dbReference type="AlphaFoldDB" id="A0AAW9NYY5"/>
<dbReference type="InterPro" id="IPR048493">
    <property type="entry name" value="DUF1980_N"/>
</dbReference>
<organism evidence="4 5">
    <name type="scientific">Metasolibacillus meyeri</name>
    <dbReference type="NCBI Taxonomy" id="1071052"/>
    <lineage>
        <taxon>Bacteria</taxon>
        <taxon>Bacillati</taxon>
        <taxon>Bacillota</taxon>
        <taxon>Bacilli</taxon>
        <taxon>Bacillales</taxon>
        <taxon>Caryophanaceae</taxon>
        <taxon>Metasolibacillus</taxon>
    </lineage>
</organism>
<dbReference type="EMBL" id="JARSFG010000021">
    <property type="protein sequence ID" value="MEC1180113.1"/>
    <property type="molecule type" value="Genomic_DNA"/>
</dbReference>
<name>A0AAW9NYY5_9BACL</name>
<feature type="domain" description="DUF1980" evidence="2">
    <location>
        <begin position="9"/>
        <end position="120"/>
    </location>
</feature>
<dbReference type="InterPro" id="IPR015402">
    <property type="entry name" value="DUF1980"/>
</dbReference>
<evidence type="ECO:0000313" key="5">
    <source>
        <dbReference type="Proteomes" id="UP001344888"/>
    </source>
</evidence>
<accession>A0AAW9NYY5</accession>
<evidence type="ECO:0000259" key="2">
    <source>
        <dbReference type="Pfam" id="PF09323"/>
    </source>
</evidence>
<comment type="caution">
    <text evidence="4">The sequence shown here is derived from an EMBL/GenBank/DDBJ whole genome shotgun (WGS) entry which is preliminary data.</text>
</comment>
<feature type="transmembrane region" description="Helical" evidence="1">
    <location>
        <begin position="90"/>
        <end position="110"/>
    </location>
</feature>
<dbReference type="RefSeq" id="WP_326124652.1">
    <property type="nucleotide sequence ID" value="NZ_JARSFG010000021.1"/>
</dbReference>
<keyword evidence="1" id="KW-0472">Membrane</keyword>
<gene>
    <name evidence="4" type="ORF">P9B03_16545</name>
</gene>
<feature type="transmembrane region" description="Helical" evidence="1">
    <location>
        <begin position="43"/>
        <end position="61"/>
    </location>
</feature>
<dbReference type="InterPro" id="IPR052955">
    <property type="entry name" value="UPF0703_membrane_permease"/>
</dbReference>
<evidence type="ECO:0000259" key="3">
    <source>
        <dbReference type="Pfam" id="PF21537"/>
    </source>
</evidence>
<dbReference type="InterPro" id="IPR048447">
    <property type="entry name" value="DUF1980_C"/>
</dbReference>